<comment type="caution">
    <text evidence="2">The sequence shown here is derived from an EMBL/GenBank/DDBJ whole genome shotgun (WGS) entry which is preliminary data.</text>
</comment>
<protein>
    <submittedName>
        <fullName evidence="2">Uncharacterized protein</fullName>
    </submittedName>
</protein>
<proteinExistence type="predicted"/>
<organism evidence="2 3">
    <name type="scientific">Bosea massiliensis</name>
    <dbReference type="NCBI Taxonomy" id="151419"/>
    <lineage>
        <taxon>Bacteria</taxon>
        <taxon>Pseudomonadati</taxon>
        <taxon>Pseudomonadota</taxon>
        <taxon>Alphaproteobacteria</taxon>
        <taxon>Hyphomicrobiales</taxon>
        <taxon>Boseaceae</taxon>
        <taxon>Bosea</taxon>
    </lineage>
</organism>
<evidence type="ECO:0000256" key="1">
    <source>
        <dbReference type="SAM" id="MobiDB-lite"/>
    </source>
</evidence>
<gene>
    <name evidence="2" type="ORF">ACFPN9_25425</name>
</gene>
<dbReference type="RefSeq" id="WP_377817820.1">
    <property type="nucleotide sequence ID" value="NZ_JBHSLU010000102.1"/>
</dbReference>
<feature type="compositionally biased region" description="Polar residues" evidence="1">
    <location>
        <begin position="7"/>
        <end position="21"/>
    </location>
</feature>
<evidence type="ECO:0000313" key="2">
    <source>
        <dbReference type="EMBL" id="MFC5508584.1"/>
    </source>
</evidence>
<name>A0ABW0PCP1_9HYPH</name>
<sequence>GDLSVQGWRSQPKPNRQSPVTTVSYTTLWDTTGAGQFDDLHGHLRIVDLEPTNQTQALNEPVGSDRVDSLKGCGRAIAISFRQMPSASIARGSSGA</sequence>
<dbReference type="Proteomes" id="UP001596060">
    <property type="component" value="Unassembled WGS sequence"/>
</dbReference>
<dbReference type="EMBL" id="JBHSLU010000102">
    <property type="protein sequence ID" value="MFC5508584.1"/>
    <property type="molecule type" value="Genomic_DNA"/>
</dbReference>
<feature type="non-terminal residue" evidence="2">
    <location>
        <position position="1"/>
    </location>
</feature>
<feature type="region of interest" description="Disordered" evidence="1">
    <location>
        <begin position="1"/>
        <end position="21"/>
    </location>
</feature>
<keyword evidence="3" id="KW-1185">Reference proteome</keyword>
<accession>A0ABW0PCP1</accession>
<evidence type="ECO:0000313" key="3">
    <source>
        <dbReference type="Proteomes" id="UP001596060"/>
    </source>
</evidence>
<reference evidence="3" key="1">
    <citation type="journal article" date="2019" name="Int. J. Syst. Evol. Microbiol.">
        <title>The Global Catalogue of Microorganisms (GCM) 10K type strain sequencing project: providing services to taxonomists for standard genome sequencing and annotation.</title>
        <authorList>
            <consortium name="The Broad Institute Genomics Platform"/>
            <consortium name="The Broad Institute Genome Sequencing Center for Infectious Disease"/>
            <person name="Wu L."/>
            <person name="Ma J."/>
        </authorList>
    </citation>
    <scope>NUCLEOTIDE SEQUENCE [LARGE SCALE GENOMIC DNA]</scope>
    <source>
        <strain evidence="3">CCUG 43117</strain>
    </source>
</reference>